<name>A0A6J4MFV5_9CYAN</name>
<sequence>MQASREQKRPLEIELSFPVQTYDIDFAGIVSNIVYIRWLEDLRLALAAPYFPVQKMLENGVAPLLVKTAIEYKQPINIFDKPTGKIWMSKMKSLKWMIDAEIIVAGKVAAIAQQSGCFIALSTRRPVPIPAELSQAYLAQQ</sequence>
<dbReference type="PANTHER" id="PTHR31793:SF24">
    <property type="entry name" value="LONG-CHAIN ACYL-COA THIOESTERASE FADM"/>
    <property type="match status" value="1"/>
</dbReference>
<dbReference type="CDD" id="cd00586">
    <property type="entry name" value="4HBT"/>
    <property type="match status" value="1"/>
</dbReference>
<protein>
    <recommendedName>
        <fullName evidence="2">4-hydroxybenzoyl-CoA thioesterase family active site</fullName>
    </recommendedName>
</protein>
<dbReference type="Gene3D" id="3.10.129.10">
    <property type="entry name" value="Hotdog Thioesterase"/>
    <property type="match status" value="1"/>
</dbReference>
<dbReference type="GO" id="GO:0047617">
    <property type="term" value="F:fatty acyl-CoA hydrolase activity"/>
    <property type="evidence" value="ECO:0007669"/>
    <property type="project" value="TreeGrafter"/>
</dbReference>
<dbReference type="PANTHER" id="PTHR31793">
    <property type="entry name" value="4-HYDROXYBENZOYL-COA THIOESTERASE FAMILY MEMBER"/>
    <property type="match status" value="1"/>
</dbReference>
<dbReference type="Pfam" id="PF13279">
    <property type="entry name" value="4HBT_2"/>
    <property type="match status" value="1"/>
</dbReference>
<dbReference type="InterPro" id="IPR029069">
    <property type="entry name" value="HotDog_dom_sf"/>
</dbReference>
<dbReference type="InterPro" id="IPR050563">
    <property type="entry name" value="4-hydroxybenzoyl-CoA_TE"/>
</dbReference>
<proteinExistence type="predicted"/>
<dbReference type="AlphaFoldDB" id="A0A6J4MFV5"/>
<organism evidence="1">
    <name type="scientific">uncultured Microcoleus sp</name>
    <dbReference type="NCBI Taxonomy" id="259945"/>
    <lineage>
        <taxon>Bacteria</taxon>
        <taxon>Bacillati</taxon>
        <taxon>Cyanobacteriota</taxon>
        <taxon>Cyanophyceae</taxon>
        <taxon>Oscillatoriophycideae</taxon>
        <taxon>Oscillatoriales</taxon>
        <taxon>Microcoleaceae</taxon>
        <taxon>Microcoleus</taxon>
        <taxon>environmental samples</taxon>
    </lineage>
</organism>
<dbReference type="EMBL" id="CADCTZ010000622">
    <property type="protein sequence ID" value="CAA9357190.1"/>
    <property type="molecule type" value="Genomic_DNA"/>
</dbReference>
<gene>
    <name evidence="1" type="ORF">AVDCRST_MAG84-3196</name>
</gene>
<reference evidence="1" key="1">
    <citation type="submission" date="2020-02" db="EMBL/GenBank/DDBJ databases">
        <authorList>
            <person name="Meier V. D."/>
        </authorList>
    </citation>
    <scope>NUCLEOTIDE SEQUENCE</scope>
    <source>
        <strain evidence="1">AVDCRST_MAG84</strain>
    </source>
</reference>
<evidence type="ECO:0008006" key="2">
    <source>
        <dbReference type="Google" id="ProtNLM"/>
    </source>
</evidence>
<accession>A0A6J4MFV5</accession>
<evidence type="ECO:0000313" key="1">
    <source>
        <dbReference type="EMBL" id="CAA9357190.1"/>
    </source>
</evidence>
<dbReference type="SUPFAM" id="SSF54637">
    <property type="entry name" value="Thioesterase/thiol ester dehydrase-isomerase"/>
    <property type="match status" value="1"/>
</dbReference>